<dbReference type="OrthoDB" id="19742at2759"/>
<dbReference type="GO" id="GO:0003723">
    <property type="term" value="F:RNA binding"/>
    <property type="evidence" value="ECO:0007669"/>
    <property type="project" value="UniProtKB-UniRule"/>
</dbReference>
<evidence type="ECO:0000256" key="2">
    <source>
        <dbReference type="ARBA" id="ARBA00022884"/>
    </source>
</evidence>
<accession>A0A2U1KN77</accession>
<dbReference type="InterPro" id="IPR035979">
    <property type="entry name" value="RBD_domain_sf"/>
</dbReference>
<dbReference type="Pfam" id="PF00076">
    <property type="entry name" value="RRM_1"/>
    <property type="match status" value="2"/>
</dbReference>
<dbReference type="PANTHER" id="PTHR24012">
    <property type="entry name" value="RNA BINDING PROTEIN"/>
    <property type="match status" value="1"/>
</dbReference>
<dbReference type="AlphaFoldDB" id="A0A2U1KN77"/>
<comment type="caution">
    <text evidence="5">The sequence shown here is derived from an EMBL/GenBank/DDBJ whole genome shotgun (WGS) entry which is preliminary data.</text>
</comment>
<name>A0A2U1KN77_ARTAN</name>
<keyword evidence="1" id="KW-0677">Repeat</keyword>
<keyword evidence="6" id="KW-1185">Reference proteome</keyword>
<evidence type="ECO:0000256" key="1">
    <source>
        <dbReference type="ARBA" id="ARBA00022737"/>
    </source>
</evidence>
<sequence length="173" mass="20022">MEISMETLENSSEYGKDMSVVIVDDAEGKSRGFGFINFESHEEAKKAKETLNDAEIGCKKWFIGMAMKKSERDAVLKRVHQKQTPDFSNLLVRHLATFVNENDLREVFGAFGCVTSAKVICDDNCISKEESDRHLQTLASSQYLFPTMAYYQNQLRKKVWYQSYRSHWKRKLS</sequence>
<dbReference type="InterPro" id="IPR012677">
    <property type="entry name" value="Nucleotide-bd_a/b_plait_sf"/>
</dbReference>
<evidence type="ECO:0000259" key="4">
    <source>
        <dbReference type="PROSITE" id="PS50102"/>
    </source>
</evidence>
<evidence type="ECO:0000256" key="3">
    <source>
        <dbReference type="PROSITE-ProRule" id="PRU00176"/>
    </source>
</evidence>
<dbReference type="Gene3D" id="3.30.70.330">
    <property type="match status" value="2"/>
</dbReference>
<dbReference type="Proteomes" id="UP000245207">
    <property type="component" value="Unassembled WGS sequence"/>
</dbReference>
<organism evidence="5 6">
    <name type="scientific">Artemisia annua</name>
    <name type="common">Sweet wormwood</name>
    <dbReference type="NCBI Taxonomy" id="35608"/>
    <lineage>
        <taxon>Eukaryota</taxon>
        <taxon>Viridiplantae</taxon>
        <taxon>Streptophyta</taxon>
        <taxon>Embryophyta</taxon>
        <taxon>Tracheophyta</taxon>
        <taxon>Spermatophyta</taxon>
        <taxon>Magnoliopsida</taxon>
        <taxon>eudicotyledons</taxon>
        <taxon>Gunneridae</taxon>
        <taxon>Pentapetalae</taxon>
        <taxon>asterids</taxon>
        <taxon>campanulids</taxon>
        <taxon>Asterales</taxon>
        <taxon>Asteraceae</taxon>
        <taxon>Asteroideae</taxon>
        <taxon>Anthemideae</taxon>
        <taxon>Artemisiinae</taxon>
        <taxon>Artemisia</taxon>
    </lineage>
</organism>
<dbReference type="SUPFAM" id="SSF54928">
    <property type="entry name" value="RNA-binding domain, RBD"/>
    <property type="match status" value="1"/>
</dbReference>
<dbReference type="InterPro" id="IPR000504">
    <property type="entry name" value="RRM_dom"/>
</dbReference>
<dbReference type="PROSITE" id="PS50102">
    <property type="entry name" value="RRM"/>
    <property type="match status" value="1"/>
</dbReference>
<proteinExistence type="predicted"/>
<reference evidence="5 6" key="1">
    <citation type="journal article" date="2018" name="Mol. Plant">
        <title>The genome of Artemisia annua provides insight into the evolution of Asteraceae family and artemisinin biosynthesis.</title>
        <authorList>
            <person name="Shen Q."/>
            <person name="Zhang L."/>
            <person name="Liao Z."/>
            <person name="Wang S."/>
            <person name="Yan T."/>
            <person name="Shi P."/>
            <person name="Liu M."/>
            <person name="Fu X."/>
            <person name="Pan Q."/>
            <person name="Wang Y."/>
            <person name="Lv Z."/>
            <person name="Lu X."/>
            <person name="Zhang F."/>
            <person name="Jiang W."/>
            <person name="Ma Y."/>
            <person name="Chen M."/>
            <person name="Hao X."/>
            <person name="Li L."/>
            <person name="Tang Y."/>
            <person name="Lv G."/>
            <person name="Zhou Y."/>
            <person name="Sun X."/>
            <person name="Brodelius P.E."/>
            <person name="Rose J.K.C."/>
            <person name="Tang K."/>
        </authorList>
    </citation>
    <scope>NUCLEOTIDE SEQUENCE [LARGE SCALE GENOMIC DNA]</scope>
    <source>
        <strain evidence="6">cv. Huhao1</strain>
        <tissue evidence="5">Leaf</tissue>
    </source>
</reference>
<dbReference type="EMBL" id="PKPP01015912">
    <property type="protein sequence ID" value="PWA38171.1"/>
    <property type="molecule type" value="Genomic_DNA"/>
</dbReference>
<evidence type="ECO:0000313" key="6">
    <source>
        <dbReference type="Proteomes" id="UP000245207"/>
    </source>
</evidence>
<evidence type="ECO:0000313" key="5">
    <source>
        <dbReference type="EMBL" id="PWA38171.1"/>
    </source>
</evidence>
<protein>
    <submittedName>
        <fullName evidence="5">RNA recognition motif domain, eukaryote, Nucleotide-binding alpha-beta plait domain protein</fullName>
    </submittedName>
</protein>
<keyword evidence="2 3" id="KW-0694">RNA-binding</keyword>
<gene>
    <name evidence="5" type="ORF">CTI12_AA585830</name>
</gene>
<feature type="domain" description="RRM" evidence="4">
    <location>
        <begin position="1"/>
        <end position="68"/>
    </location>
</feature>
<dbReference type="STRING" id="35608.A0A2U1KN77"/>